<dbReference type="EMBL" id="CP000661">
    <property type="protein sequence ID" value="ABP70257.1"/>
    <property type="molecule type" value="Genomic_DNA"/>
</dbReference>
<dbReference type="eggNOG" id="ENOG50334JP">
    <property type="taxonomic scope" value="Bacteria"/>
</dbReference>
<evidence type="ECO:0000313" key="1">
    <source>
        <dbReference type="EMBL" id="ABP70257.1"/>
    </source>
</evidence>
<organism evidence="1">
    <name type="scientific">Cereibacter sphaeroides (strain ATCC 17025 / ATH 2.4.3)</name>
    <name type="common">Rhodobacter sphaeroides</name>
    <dbReference type="NCBI Taxonomy" id="349102"/>
    <lineage>
        <taxon>Bacteria</taxon>
        <taxon>Pseudomonadati</taxon>
        <taxon>Pseudomonadota</taxon>
        <taxon>Alphaproteobacteria</taxon>
        <taxon>Rhodobacterales</taxon>
        <taxon>Paracoccaceae</taxon>
        <taxon>Cereibacter</taxon>
    </lineage>
</organism>
<dbReference type="BioCyc" id="RSPH349102:G1G8M-1398-MONOMER"/>
<gene>
    <name evidence="1" type="ordered locus">Rsph17025_1360</name>
</gene>
<dbReference type="KEGG" id="rsq:Rsph17025_1360"/>
<reference evidence="1" key="1">
    <citation type="submission" date="2007-04" db="EMBL/GenBank/DDBJ databases">
        <title>Complete sequence of chromosome of Rhodobacter sphaeroides ATCC 17025.</title>
        <authorList>
            <consortium name="US DOE Joint Genome Institute"/>
            <person name="Copeland A."/>
            <person name="Lucas S."/>
            <person name="Lapidus A."/>
            <person name="Barry K."/>
            <person name="Detter J.C."/>
            <person name="Glavina del Rio T."/>
            <person name="Hammon N."/>
            <person name="Israni S."/>
            <person name="Dalin E."/>
            <person name="Tice H."/>
            <person name="Pitluck S."/>
            <person name="Chertkov O."/>
            <person name="Brettin T."/>
            <person name="Bruce D."/>
            <person name="Han C."/>
            <person name="Schmutz J."/>
            <person name="Larimer F."/>
            <person name="Land M."/>
            <person name="Hauser L."/>
            <person name="Kyrpides N."/>
            <person name="Kim E."/>
            <person name="Richardson P."/>
            <person name="Mackenzie C."/>
            <person name="Choudhary M."/>
            <person name="Donohue T.J."/>
            <person name="Kaplan S."/>
        </authorList>
    </citation>
    <scope>NUCLEOTIDE SEQUENCE [LARGE SCALE GENOMIC DNA]</scope>
    <source>
        <strain evidence="1">ATCC 17025</strain>
    </source>
</reference>
<sequence length="123" mass="13419">MVTGMPEKEQDFPPPPAHIEGFVDVLGVEDTVRFLLRFGGAEMTPSSDPKGRGALEALVGYEKARAVFALPGLQKRVPLAKPWVAAVLRHQGKSVAEIARTLHVTDSSVRAYLNTRRRSAART</sequence>
<dbReference type="STRING" id="349102.Rsph17025_1360"/>
<proteinExistence type="predicted"/>
<accession>A4WS93</accession>
<dbReference type="HOGENOM" id="CLU_163343_0_0_5"/>
<name>A4WS93_CERS5</name>
<protein>
    <submittedName>
        <fullName evidence="1">Uncharacterized protein</fullName>
    </submittedName>
</protein>
<dbReference type="AlphaFoldDB" id="A4WS93"/>